<protein>
    <submittedName>
        <fullName evidence="1">Uncharacterized protein</fullName>
    </submittedName>
</protein>
<dbReference type="AlphaFoldDB" id="A0A6J8C7U7"/>
<proteinExistence type="predicted"/>
<evidence type="ECO:0000313" key="1">
    <source>
        <dbReference type="EMBL" id="CAC5392433.1"/>
    </source>
</evidence>
<dbReference type="OrthoDB" id="6164096at2759"/>
<keyword evidence="2" id="KW-1185">Reference proteome</keyword>
<sequence length="367" mass="42024">MSVDASSPCYKKRKTGKLTEEINSQTSCWKETELDLLGLFYEKEHVSDLKFLLNKTLCYDSKITTHSSKIQLLARVLEYFLDFDASEYQEPVDQSTDRVTRFKEDVNNIKLSLAKAKEATFDTVRHLFADDISREENYLRGMFEAIKWNGIYGFGEKLIYFMLENRKGTSNDMVCRQLFRDFFVMCGLYLMDGESKKKSMKIGKSVITSQPDLRCCIDEITELNMKTVMLVGGVKQRKVALPSPHNFKIEHLYPYDIIGQHGGNLLLEIQDSCFEKTGDEEDESILVFGAMCIGTQVIFTALEMSKSNINAIKELEGEVLDDVLGDDKVIGRSSISYTRPYNILKAADRSEMYDSLLRIACYQHQIT</sequence>
<dbReference type="Proteomes" id="UP000507470">
    <property type="component" value="Unassembled WGS sequence"/>
</dbReference>
<evidence type="ECO:0000313" key="2">
    <source>
        <dbReference type="Proteomes" id="UP000507470"/>
    </source>
</evidence>
<reference evidence="1 2" key="1">
    <citation type="submission" date="2020-06" db="EMBL/GenBank/DDBJ databases">
        <authorList>
            <person name="Li R."/>
            <person name="Bekaert M."/>
        </authorList>
    </citation>
    <scope>NUCLEOTIDE SEQUENCE [LARGE SCALE GENOMIC DNA]</scope>
    <source>
        <strain evidence="2">wild</strain>
    </source>
</reference>
<organism evidence="1 2">
    <name type="scientific">Mytilus coruscus</name>
    <name type="common">Sea mussel</name>
    <dbReference type="NCBI Taxonomy" id="42192"/>
    <lineage>
        <taxon>Eukaryota</taxon>
        <taxon>Metazoa</taxon>
        <taxon>Spiralia</taxon>
        <taxon>Lophotrochozoa</taxon>
        <taxon>Mollusca</taxon>
        <taxon>Bivalvia</taxon>
        <taxon>Autobranchia</taxon>
        <taxon>Pteriomorphia</taxon>
        <taxon>Mytilida</taxon>
        <taxon>Mytiloidea</taxon>
        <taxon>Mytilidae</taxon>
        <taxon>Mytilinae</taxon>
        <taxon>Mytilus</taxon>
    </lineage>
</organism>
<accession>A0A6J8C7U7</accession>
<dbReference type="EMBL" id="CACVKT020004983">
    <property type="protein sequence ID" value="CAC5392433.1"/>
    <property type="molecule type" value="Genomic_DNA"/>
</dbReference>
<name>A0A6J8C7U7_MYTCO</name>
<gene>
    <name evidence="1" type="ORF">MCOR_27367</name>
</gene>